<evidence type="ECO:0000313" key="2">
    <source>
        <dbReference type="WBParaSite" id="nRc.2.0.1.t33810-RA"/>
    </source>
</evidence>
<keyword evidence="1" id="KW-1185">Reference proteome</keyword>
<protein>
    <submittedName>
        <fullName evidence="2">Uncharacterized protein</fullName>
    </submittedName>
</protein>
<dbReference type="Proteomes" id="UP000887565">
    <property type="component" value="Unplaced"/>
</dbReference>
<name>A0A915K4X4_ROMCU</name>
<evidence type="ECO:0000313" key="1">
    <source>
        <dbReference type="Proteomes" id="UP000887565"/>
    </source>
</evidence>
<organism evidence="1 2">
    <name type="scientific">Romanomermis culicivorax</name>
    <name type="common">Nematode worm</name>
    <dbReference type="NCBI Taxonomy" id="13658"/>
    <lineage>
        <taxon>Eukaryota</taxon>
        <taxon>Metazoa</taxon>
        <taxon>Ecdysozoa</taxon>
        <taxon>Nematoda</taxon>
        <taxon>Enoplea</taxon>
        <taxon>Dorylaimia</taxon>
        <taxon>Mermithida</taxon>
        <taxon>Mermithoidea</taxon>
        <taxon>Mermithidae</taxon>
        <taxon>Romanomermis</taxon>
    </lineage>
</organism>
<accession>A0A915K4X4</accession>
<proteinExistence type="predicted"/>
<dbReference type="WBParaSite" id="nRc.2.0.1.t33810-RA">
    <property type="protein sequence ID" value="nRc.2.0.1.t33810-RA"/>
    <property type="gene ID" value="nRc.2.0.1.g33810"/>
</dbReference>
<sequence>MALRCVCGENVGSILKHLAPLRQGRQFKFSQRSPDVPAGHLMRNGVDHKNVVYKTLNTLSKGRGVEKNQLSDY</sequence>
<reference evidence="2" key="1">
    <citation type="submission" date="2022-11" db="UniProtKB">
        <authorList>
            <consortium name="WormBaseParasite"/>
        </authorList>
    </citation>
    <scope>IDENTIFICATION</scope>
</reference>
<dbReference type="AlphaFoldDB" id="A0A915K4X4"/>